<protein>
    <submittedName>
        <fullName evidence="2">Type IV toxin-antitoxin system AbiEi family antitoxin domain-containing protein</fullName>
    </submittedName>
</protein>
<dbReference type="InterPro" id="IPR025159">
    <property type="entry name" value="AbiEi_N"/>
</dbReference>
<comment type="caution">
    <text evidence="2">The sequence shown here is derived from an EMBL/GenBank/DDBJ whole genome shotgun (WGS) entry which is preliminary data.</text>
</comment>
<dbReference type="Proteomes" id="UP001267426">
    <property type="component" value="Unassembled WGS sequence"/>
</dbReference>
<accession>A0ABU3BQ60</accession>
<feature type="domain" description="AbiEi antitoxin N-terminal" evidence="1">
    <location>
        <begin position="5"/>
        <end position="52"/>
    </location>
</feature>
<proteinExistence type="predicted"/>
<dbReference type="Pfam" id="PF13338">
    <property type="entry name" value="AbiEi_4"/>
    <property type="match status" value="1"/>
</dbReference>
<name>A0ABU3BQ60_9BACT</name>
<gene>
    <name evidence="2" type="ORF">RM540_06625</name>
</gene>
<evidence type="ECO:0000313" key="2">
    <source>
        <dbReference type="EMBL" id="MDT0631422.1"/>
    </source>
</evidence>
<reference evidence="2 3" key="1">
    <citation type="submission" date="2023-09" db="EMBL/GenBank/DDBJ databases">
        <authorList>
            <person name="Rey-Velasco X."/>
        </authorList>
    </citation>
    <scope>NUCLEOTIDE SEQUENCE [LARGE SCALE GENOMIC DNA]</scope>
    <source>
        <strain evidence="2 3">F394</strain>
    </source>
</reference>
<keyword evidence="3" id="KW-1185">Reference proteome</keyword>
<evidence type="ECO:0000259" key="1">
    <source>
        <dbReference type="Pfam" id="PF13338"/>
    </source>
</evidence>
<sequence length="198" mass="22207">MTHADRLLDLARTRSVLRSKDLGPLGIPRQTLARLHRRGDLERVGRGLYVLAGADVTERHTLVTAARRVPHGVACLLSALRFHDLTTQAPFEVWFAIEGKARRPKQEAIPLRVVYMSGGAFTEGIETHELEGIEVRVFSAAKTVADCFKYRNRVGLGVAIEALKDYRWSPTFDADALWHFAQVCRVSTVMRPYLEAVV</sequence>
<evidence type="ECO:0000313" key="3">
    <source>
        <dbReference type="Proteomes" id="UP001267426"/>
    </source>
</evidence>
<dbReference type="EMBL" id="JAVRHT010000012">
    <property type="protein sequence ID" value="MDT0631422.1"/>
    <property type="molecule type" value="Genomic_DNA"/>
</dbReference>
<organism evidence="2 3">
    <name type="scientific">Rubrivirga litoralis</name>
    <dbReference type="NCBI Taxonomy" id="3075598"/>
    <lineage>
        <taxon>Bacteria</taxon>
        <taxon>Pseudomonadati</taxon>
        <taxon>Rhodothermota</taxon>
        <taxon>Rhodothermia</taxon>
        <taxon>Rhodothermales</taxon>
        <taxon>Rubricoccaceae</taxon>
        <taxon>Rubrivirga</taxon>
    </lineage>
</organism>